<dbReference type="InterPro" id="IPR006099">
    <property type="entry name" value="MeMalonylCoA_mutase_a/b_cat"/>
</dbReference>
<evidence type="ECO:0000313" key="3">
    <source>
        <dbReference type="Proteomes" id="UP001171916"/>
    </source>
</evidence>
<dbReference type="InterPro" id="IPR016176">
    <property type="entry name" value="Cbl-dep_enz_cat"/>
</dbReference>
<evidence type="ECO:0000259" key="1">
    <source>
        <dbReference type="Pfam" id="PF01642"/>
    </source>
</evidence>
<dbReference type="Gene3D" id="3.20.20.240">
    <property type="entry name" value="Methylmalonyl-CoA mutase"/>
    <property type="match status" value="1"/>
</dbReference>
<dbReference type="Proteomes" id="UP001171916">
    <property type="component" value="Unassembled WGS sequence"/>
</dbReference>
<reference evidence="2" key="1">
    <citation type="submission" date="2023-06" db="EMBL/GenBank/DDBJ databases">
        <title>Robiginitalea aurantiacus sp. nov. and Algoriphagus sediminis sp. nov., isolated from coastal sediment.</title>
        <authorList>
            <person name="Zhou Z.Y."/>
            <person name="An J."/>
            <person name="Jia Y.W."/>
            <person name="Du Z.J."/>
        </authorList>
    </citation>
    <scope>NUCLEOTIDE SEQUENCE</scope>
    <source>
        <strain evidence="2">C2-7</strain>
    </source>
</reference>
<name>A0ABT7YGS4_9BACT</name>
<dbReference type="RefSeq" id="WP_290002123.1">
    <property type="nucleotide sequence ID" value="NZ_JAUEPH010000007.1"/>
</dbReference>
<comment type="caution">
    <text evidence="2">The sequence shown here is derived from an EMBL/GenBank/DDBJ whole genome shotgun (WGS) entry which is preliminary data.</text>
</comment>
<sequence>MIESDFYGFAKQSKKEWLELVSKDLRGKDFEEALVSKLWEKIKVEPMYFLDQPDSEMLFHPESEIPGMPPRVWTNLASVEVSEEKIGNGKALKLLNQGAEGLIFLVKADTDFKILLKDIQLEFVEIFITPLSEPGRVISDFQHFLDNSEFPKTDLKGGLLWSPTSSAIKTGQAPDYDLAKRAIEIFEDYPDFKALTIDFSRYAEAGGNGLQELTFGLGEIIETLDQIGELGNKILWQNLIFHLSSGSEYFAEIAKLKAARVLICELANLYGLEYKLEDVHLLVSNNHFTKTQLDPYSNLIRQTFEGMAAILGGVNSLWIKAEIGNRNQQLFERMAINVSTILRDESQLGKVMDPSAGSYFISKLTEDIKEKVLDSLKSLEQNGGWLSSFEKGILQSEIRETREQIQKKVLDGELTKVGGNKYLLPSQANSPQELEDFEETQLQLKPSRASYLVENKKES</sequence>
<dbReference type="PANTHER" id="PTHR48101">
    <property type="entry name" value="METHYLMALONYL-COA MUTASE, MITOCHONDRIAL-RELATED"/>
    <property type="match status" value="1"/>
</dbReference>
<keyword evidence="3" id="KW-1185">Reference proteome</keyword>
<feature type="domain" description="Methylmalonyl-CoA mutase alpha/beta chain catalytic" evidence="1">
    <location>
        <begin position="110"/>
        <end position="443"/>
    </location>
</feature>
<accession>A0ABT7YGS4</accession>
<evidence type="ECO:0000313" key="2">
    <source>
        <dbReference type="EMBL" id="MDN3205545.1"/>
    </source>
</evidence>
<protein>
    <submittedName>
        <fullName evidence="2">Methylmalonyl-CoA mutase family protein</fullName>
    </submittedName>
</protein>
<organism evidence="2 3">
    <name type="scientific">Algoriphagus sediminis</name>
    <dbReference type="NCBI Taxonomy" id="3057113"/>
    <lineage>
        <taxon>Bacteria</taxon>
        <taxon>Pseudomonadati</taxon>
        <taxon>Bacteroidota</taxon>
        <taxon>Cytophagia</taxon>
        <taxon>Cytophagales</taxon>
        <taxon>Cyclobacteriaceae</taxon>
        <taxon>Algoriphagus</taxon>
    </lineage>
</organism>
<proteinExistence type="predicted"/>
<gene>
    <name evidence="2" type="ORF">QVH07_15395</name>
</gene>
<dbReference type="SUPFAM" id="SSF51703">
    <property type="entry name" value="Cobalamin (vitamin B12)-dependent enzymes"/>
    <property type="match status" value="1"/>
</dbReference>
<dbReference type="Pfam" id="PF01642">
    <property type="entry name" value="MM_CoA_mutase"/>
    <property type="match status" value="1"/>
</dbReference>
<dbReference type="PANTHER" id="PTHR48101:SF1">
    <property type="entry name" value="METHYLMALONYL-COA MUTASE, LARGE SUBUNIT"/>
    <property type="match status" value="1"/>
</dbReference>
<dbReference type="EMBL" id="JAUEPH010000007">
    <property type="protein sequence ID" value="MDN3205545.1"/>
    <property type="molecule type" value="Genomic_DNA"/>
</dbReference>